<comment type="caution">
    <text evidence="2">The sequence shown here is derived from an EMBL/GenBank/DDBJ whole genome shotgun (WGS) entry which is preliminary data.</text>
</comment>
<dbReference type="Proteomes" id="UP000018143">
    <property type="component" value="Unassembled WGS sequence"/>
</dbReference>
<gene>
    <name evidence="2" type="ORF">HFN_0280</name>
</gene>
<keyword evidence="1" id="KW-0812">Transmembrane</keyword>
<dbReference type="STRING" id="1325130.HFN_0280"/>
<sequence>MFYSLRMIFLDSVVSLLLFLIYLFGFFGLPRKIFNFARNDNSLSGFFGKP</sequence>
<evidence type="ECO:0000256" key="1">
    <source>
        <dbReference type="SAM" id="Phobius"/>
    </source>
</evidence>
<keyword evidence="3" id="KW-1185">Reference proteome</keyword>
<dbReference type="AlphaFoldDB" id="T1CQX4"/>
<reference evidence="2 3" key="1">
    <citation type="journal article" date="2013" name="Genome Announc.">
        <title>Draft Genome Sequence of Helicobacter fennelliae Strain MRY12-0050, Isolated from a Bacteremia Patient.</title>
        <authorList>
            <person name="Rimbara E."/>
            <person name="Matsui M."/>
            <person name="Mori S."/>
            <person name="Suzuki S."/>
            <person name="Suzuki M."/>
            <person name="Kim H."/>
            <person name="Sekizuka T."/>
            <person name="Kuroda M."/>
            <person name="Shibayama K."/>
        </authorList>
    </citation>
    <scope>NUCLEOTIDE SEQUENCE [LARGE SCALE GENOMIC DNA]</scope>
    <source>
        <strain evidence="2 3">MRY12-0050</strain>
    </source>
</reference>
<evidence type="ECO:0000313" key="2">
    <source>
        <dbReference type="EMBL" id="GAD19149.1"/>
    </source>
</evidence>
<proteinExistence type="predicted"/>
<keyword evidence="1" id="KW-1133">Transmembrane helix</keyword>
<keyword evidence="1" id="KW-0472">Membrane</keyword>
<feature type="transmembrane region" description="Helical" evidence="1">
    <location>
        <begin position="6"/>
        <end position="29"/>
    </location>
</feature>
<name>T1CQX4_9HELI</name>
<accession>T1CQX4</accession>
<dbReference type="EMBL" id="BASD01000018">
    <property type="protein sequence ID" value="GAD19149.1"/>
    <property type="molecule type" value="Genomic_DNA"/>
</dbReference>
<protein>
    <submittedName>
        <fullName evidence="2">Uncharacterized protein</fullName>
    </submittedName>
</protein>
<organism evidence="2 3">
    <name type="scientific">Helicobacter fennelliae MRY12-0050</name>
    <dbReference type="NCBI Taxonomy" id="1325130"/>
    <lineage>
        <taxon>Bacteria</taxon>
        <taxon>Pseudomonadati</taxon>
        <taxon>Campylobacterota</taxon>
        <taxon>Epsilonproteobacteria</taxon>
        <taxon>Campylobacterales</taxon>
        <taxon>Helicobacteraceae</taxon>
        <taxon>Helicobacter</taxon>
    </lineage>
</organism>
<evidence type="ECO:0000313" key="3">
    <source>
        <dbReference type="Proteomes" id="UP000018143"/>
    </source>
</evidence>